<dbReference type="SUPFAM" id="SSF54593">
    <property type="entry name" value="Glyoxalase/Bleomycin resistance protein/Dihydroxybiphenyl dioxygenase"/>
    <property type="match status" value="1"/>
</dbReference>
<dbReference type="CDD" id="cd06587">
    <property type="entry name" value="VOC"/>
    <property type="match status" value="1"/>
</dbReference>
<gene>
    <name evidence="2" type="ORF">HDE69_001388</name>
</gene>
<organism evidence="2 3">
    <name type="scientific">Pedobacter cryoconitis</name>
    <dbReference type="NCBI Taxonomy" id="188932"/>
    <lineage>
        <taxon>Bacteria</taxon>
        <taxon>Pseudomonadati</taxon>
        <taxon>Bacteroidota</taxon>
        <taxon>Sphingobacteriia</taxon>
        <taxon>Sphingobacteriales</taxon>
        <taxon>Sphingobacteriaceae</taxon>
        <taxon>Pedobacter</taxon>
    </lineage>
</organism>
<dbReference type="PROSITE" id="PS51819">
    <property type="entry name" value="VOC"/>
    <property type="match status" value="1"/>
</dbReference>
<comment type="caution">
    <text evidence="2">The sequence shown here is derived from an EMBL/GenBank/DDBJ whole genome shotgun (WGS) entry which is preliminary data.</text>
</comment>
<protein>
    <submittedName>
        <fullName evidence="2">Catechol-2,3-dioxygenase</fullName>
    </submittedName>
</protein>
<evidence type="ECO:0000259" key="1">
    <source>
        <dbReference type="PROSITE" id="PS51819"/>
    </source>
</evidence>
<evidence type="ECO:0000313" key="3">
    <source>
        <dbReference type="Proteomes" id="UP000537718"/>
    </source>
</evidence>
<dbReference type="Gene3D" id="3.10.180.10">
    <property type="entry name" value="2,3-Dihydroxybiphenyl 1,2-Dioxygenase, domain 1"/>
    <property type="match status" value="1"/>
</dbReference>
<dbReference type="EMBL" id="JACHCF010000003">
    <property type="protein sequence ID" value="MBB5620339.1"/>
    <property type="molecule type" value="Genomic_DNA"/>
</dbReference>
<keyword evidence="2" id="KW-0223">Dioxygenase</keyword>
<dbReference type="Proteomes" id="UP000537718">
    <property type="component" value="Unassembled WGS sequence"/>
</dbReference>
<feature type="domain" description="VOC" evidence="1">
    <location>
        <begin position="2"/>
        <end position="116"/>
    </location>
</feature>
<accession>A0A7W8YR95</accession>
<evidence type="ECO:0000313" key="2">
    <source>
        <dbReference type="EMBL" id="MBB5620339.1"/>
    </source>
</evidence>
<proteinExistence type="predicted"/>
<dbReference type="InterPro" id="IPR029068">
    <property type="entry name" value="Glyas_Bleomycin-R_OHBP_Dase"/>
</dbReference>
<dbReference type="GO" id="GO:0051213">
    <property type="term" value="F:dioxygenase activity"/>
    <property type="evidence" value="ECO:0007669"/>
    <property type="project" value="UniProtKB-KW"/>
</dbReference>
<keyword evidence="2" id="KW-0560">Oxidoreductase</keyword>
<name>A0A7W8YR95_9SPHI</name>
<dbReference type="InterPro" id="IPR037523">
    <property type="entry name" value="VOC_core"/>
</dbReference>
<dbReference type="RefSeq" id="WP_183866378.1">
    <property type="nucleotide sequence ID" value="NZ_JACHCF010000003.1"/>
</dbReference>
<sequence>MKIEAIELLSNNIIETEQFYNNVLNIKTNSKNENEVSFLIGTTKVSFQTSTVERPNYHLAFDIPNNKLEEAFKWLEQRTTVLPVTDDSQFSSFEAWNAKSFYFYDNNGNLLELICRFDTDHQSDVAFDSNSILYVSEIGIVTSDVHSTAEELISQYGLDYYVKQPKTENFAVIGDENGLLILVTPDRNWFPTTKKAQAFEAKVQLSTADRAYQELFIK</sequence>
<dbReference type="AlphaFoldDB" id="A0A7W8YR95"/>
<reference evidence="2 3" key="1">
    <citation type="submission" date="2020-08" db="EMBL/GenBank/DDBJ databases">
        <title>Genomic Encyclopedia of Type Strains, Phase IV (KMG-V): Genome sequencing to study the core and pangenomes of soil and plant-associated prokaryotes.</title>
        <authorList>
            <person name="Whitman W."/>
        </authorList>
    </citation>
    <scope>NUCLEOTIDE SEQUENCE [LARGE SCALE GENOMIC DNA]</scope>
    <source>
        <strain evidence="2 3">MP7CTX6</strain>
    </source>
</reference>